<evidence type="ECO:0000313" key="12">
    <source>
        <dbReference type="Proteomes" id="UP000032702"/>
    </source>
</evidence>
<dbReference type="HOGENOM" id="CLU_983214_0_0_7"/>
<dbReference type="eggNOG" id="COG2273">
    <property type="taxonomic scope" value="Bacteria"/>
</dbReference>
<dbReference type="EMBL" id="CP002271">
    <property type="protein sequence ID" value="ADO75090.1"/>
    <property type="molecule type" value="Genomic_DNA"/>
</dbReference>
<dbReference type="Pfam" id="PF24517">
    <property type="entry name" value="CBM96"/>
    <property type="match status" value="1"/>
</dbReference>
<keyword evidence="9" id="KW-0326">Glycosidase</keyword>
<reference evidence="9 12" key="1">
    <citation type="submission" date="2006-04" db="EMBL/GenBank/DDBJ databases">
        <authorList>
            <person name="Nierman W.C."/>
        </authorList>
    </citation>
    <scope>NUCLEOTIDE SEQUENCE [LARGE SCALE GENOMIC DNA]</scope>
    <source>
        <strain evidence="9 12">DW4/3-1</strain>
    </source>
</reference>
<feature type="chain" id="PRO_5010840027" evidence="6">
    <location>
        <begin position="27"/>
        <end position="283"/>
    </location>
</feature>
<evidence type="ECO:0000313" key="8">
    <source>
        <dbReference type="EMBL" id="ADO75090.1"/>
    </source>
</evidence>
<keyword evidence="9" id="KW-0378">Hydrolase</keyword>
<dbReference type="GO" id="GO:0005576">
    <property type="term" value="C:extracellular region"/>
    <property type="evidence" value="ECO:0007669"/>
    <property type="project" value="UniProtKB-SubCell"/>
</dbReference>
<accession>Q08N56</accession>
<comment type="subcellular location">
    <subcellularLocation>
        <location evidence="1">Secreted</location>
    </subcellularLocation>
</comment>
<evidence type="ECO:0000256" key="3">
    <source>
        <dbReference type="ARBA" id="ARBA00022525"/>
    </source>
</evidence>
<evidence type="ECO:0000256" key="1">
    <source>
        <dbReference type="ARBA" id="ARBA00004613"/>
    </source>
</evidence>
<dbReference type="EMBL" id="AAMD01000302">
    <property type="protein sequence ID" value="EAU61915.1"/>
    <property type="molecule type" value="Genomic_DNA"/>
</dbReference>
<dbReference type="PANTHER" id="PTHR10963:SF55">
    <property type="entry name" value="GLYCOSIDE HYDROLASE FAMILY 16 PROTEIN"/>
    <property type="match status" value="1"/>
</dbReference>
<dbReference type="CAZy" id="GH16">
    <property type="family name" value="Glycoside Hydrolase Family 16"/>
</dbReference>
<dbReference type="InterPro" id="IPR050546">
    <property type="entry name" value="Glycosyl_Hydrlase_16"/>
</dbReference>
<dbReference type="InterPro" id="IPR055372">
    <property type="entry name" value="CBM96"/>
</dbReference>
<dbReference type="EMBL" id="AAMD01000014">
    <property type="protein sequence ID" value="EAU68616.1"/>
    <property type="molecule type" value="Genomic_DNA"/>
</dbReference>
<reference evidence="8 11" key="2">
    <citation type="journal article" date="2011" name="Mol. Biol. Evol.">
        <title>Comparative genomic analysis of fruiting body formation in Myxococcales.</title>
        <authorList>
            <person name="Huntley S."/>
            <person name="Hamann N."/>
            <person name="Wegener-Feldbrugge S."/>
            <person name="Treuner-Lange A."/>
            <person name="Kube M."/>
            <person name="Reinhardt R."/>
            <person name="Klages S."/>
            <person name="Muller R."/>
            <person name="Ronning C.M."/>
            <person name="Nierman W.C."/>
            <person name="Sogaard-Andersen L."/>
        </authorList>
    </citation>
    <scope>NUCLEOTIDE SEQUENCE [LARGE SCALE GENOMIC DNA]</scope>
    <source>
        <strain evidence="8 11">DW4/3-1</strain>
    </source>
</reference>
<feature type="compositionally biased region" description="Low complexity" evidence="5">
    <location>
        <begin position="213"/>
        <end position="223"/>
    </location>
</feature>
<dbReference type="InterPro" id="IPR000757">
    <property type="entry name" value="Beta-glucanase-like"/>
</dbReference>
<evidence type="ECO:0000313" key="9">
    <source>
        <dbReference type="EMBL" id="EAU61915.1"/>
    </source>
</evidence>
<evidence type="ECO:0000256" key="2">
    <source>
        <dbReference type="ARBA" id="ARBA00006865"/>
    </source>
</evidence>
<dbReference type="PROSITE" id="PS51762">
    <property type="entry name" value="GH16_2"/>
    <property type="match status" value="1"/>
</dbReference>
<dbReference type="EC" id="3.2.1.39" evidence="9"/>
<dbReference type="STRING" id="378806.STAUR_7334"/>
<name>Q08N56_STIAD</name>
<organism evidence="9 12">
    <name type="scientific">Stigmatella aurantiaca (strain DW4/3-1)</name>
    <dbReference type="NCBI Taxonomy" id="378806"/>
    <lineage>
        <taxon>Bacteria</taxon>
        <taxon>Pseudomonadati</taxon>
        <taxon>Myxococcota</taxon>
        <taxon>Myxococcia</taxon>
        <taxon>Myxococcales</taxon>
        <taxon>Cystobacterineae</taxon>
        <taxon>Archangiaceae</taxon>
        <taxon>Stigmatella</taxon>
    </lineage>
</organism>
<dbReference type="GO" id="GO:0005975">
    <property type="term" value="P:carbohydrate metabolic process"/>
    <property type="evidence" value="ECO:0007669"/>
    <property type="project" value="InterPro"/>
</dbReference>
<evidence type="ECO:0000313" key="11">
    <source>
        <dbReference type="Proteomes" id="UP000001351"/>
    </source>
</evidence>
<dbReference type="Proteomes" id="UP000001351">
    <property type="component" value="Chromosome"/>
</dbReference>
<feature type="domain" description="GH16" evidence="7">
    <location>
        <begin position="21"/>
        <end position="282"/>
    </location>
</feature>
<feature type="region of interest" description="Disordered" evidence="5">
    <location>
        <begin position="202"/>
        <end position="283"/>
    </location>
</feature>
<evidence type="ECO:0000256" key="6">
    <source>
        <dbReference type="SAM" id="SignalP"/>
    </source>
</evidence>
<protein>
    <submittedName>
        <fullName evidence="9">Glucan endo-1,3-beta-glucosidase A1 ((1-&gt;3)-beta-glucan endohydrolase) ((1-&gt;3)-beta-glucanase A1)</fullName>
        <ecNumber evidence="9">3.2.1.39</ecNumber>
    </submittedName>
    <submittedName>
        <fullName evidence="8">Glycoside hydrolase, family 16</fullName>
    </submittedName>
</protein>
<dbReference type="KEGG" id="sur:STAUR_7334"/>
<comment type="similarity">
    <text evidence="2">Belongs to the glycosyl hydrolase 16 family.</text>
</comment>
<evidence type="ECO:0000259" key="7">
    <source>
        <dbReference type="PROSITE" id="PS51762"/>
    </source>
</evidence>
<evidence type="ECO:0000313" key="10">
    <source>
        <dbReference type="EMBL" id="EAU68616.1"/>
    </source>
</evidence>
<dbReference type="AlphaFoldDB" id="Q08N56"/>
<sequence length="283" mass="30216">MTIPKESSLPVLCAALWALSGSQGHAAGPLAAVQPNIRGTWQLQFQDEFDGASLDGTKWRLGGHYAGIAGVGGNSPKNVSVSGGNLRIKAQQGAMSFSGKSYAYSGGEVSSFFNYRQQYGYFEARVKSPPVNGLWPAFWLMPDRGNYGWKNEFSRAYLKFDLTGANLSQASSAALKLKVSNIESGGTNNLVFMKLQNDSWSESTLSTPPRMPPFSGGTTPGTPRAAPRNWWCRMTGETPPRPSTGAWRWTSWSPSASGGPMSTPTPSTGMAMTASTSPKAGGR</sequence>
<dbReference type="SUPFAM" id="SSF49899">
    <property type="entry name" value="Concanavalin A-like lectins/glucanases"/>
    <property type="match status" value="1"/>
</dbReference>
<dbReference type="Proteomes" id="UP000032702">
    <property type="component" value="Unassembled WGS sequence"/>
</dbReference>
<proteinExistence type="inferred from homology"/>
<keyword evidence="4 6" id="KW-0732">Signal</keyword>
<dbReference type="Gene3D" id="2.60.120.200">
    <property type="match status" value="1"/>
</dbReference>
<dbReference type="OrthoDB" id="9809583at2"/>
<keyword evidence="3" id="KW-0964">Secreted</keyword>
<evidence type="ECO:0000256" key="4">
    <source>
        <dbReference type="ARBA" id="ARBA00022729"/>
    </source>
</evidence>
<feature type="signal peptide" evidence="6">
    <location>
        <begin position="1"/>
        <end position="26"/>
    </location>
</feature>
<feature type="compositionally biased region" description="Polar residues" evidence="5">
    <location>
        <begin position="250"/>
        <end position="283"/>
    </location>
</feature>
<evidence type="ECO:0000256" key="5">
    <source>
        <dbReference type="SAM" id="MobiDB-lite"/>
    </source>
</evidence>
<dbReference type="PANTHER" id="PTHR10963">
    <property type="entry name" value="GLYCOSYL HYDROLASE-RELATED"/>
    <property type="match status" value="1"/>
</dbReference>
<dbReference type="GO" id="GO:0042973">
    <property type="term" value="F:glucan endo-1,3-beta-D-glucosidase activity"/>
    <property type="evidence" value="ECO:0007669"/>
    <property type="project" value="UniProtKB-EC"/>
</dbReference>
<gene>
    <name evidence="8" type="ordered locus">STAUR_7334</name>
    <name evidence="9" type="ORF">STIAU_0170</name>
    <name evidence="10" type="ORF">STIAU_6069</name>
</gene>
<dbReference type="Pfam" id="PF00722">
    <property type="entry name" value="Glyco_hydro_16"/>
    <property type="match status" value="1"/>
</dbReference>
<dbReference type="InterPro" id="IPR013320">
    <property type="entry name" value="ConA-like_dom_sf"/>
</dbReference>
<keyword evidence="11" id="KW-1185">Reference proteome</keyword>